<feature type="compositionally biased region" description="Basic and acidic residues" evidence="1">
    <location>
        <begin position="21"/>
        <end position="35"/>
    </location>
</feature>
<comment type="caution">
    <text evidence="2">The sequence shown here is derived from an EMBL/GenBank/DDBJ whole genome shotgun (WGS) entry which is preliminary data.</text>
</comment>
<reference evidence="2 3" key="1">
    <citation type="journal article" date="2014" name="Agronomy (Basel)">
        <title>A Draft Genome Sequence for Ensete ventricosum, the Drought-Tolerant Tree Against Hunger.</title>
        <authorList>
            <person name="Harrison J."/>
            <person name="Moore K.A."/>
            <person name="Paszkiewicz K."/>
            <person name="Jones T."/>
            <person name="Grant M."/>
            <person name="Ambacheew D."/>
            <person name="Muzemil S."/>
            <person name="Studholme D.J."/>
        </authorList>
    </citation>
    <scope>NUCLEOTIDE SEQUENCE [LARGE SCALE GENOMIC DNA]</scope>
</reference>
<proteinExistence type="predicted"/>
<evidence type="ECO:0000256" key="1">
    <source>
        <dbReference type="SAM" id="MobiDB-lite"/>
    </source>
</evidence>
<accession>A0A427B178</accession>
<sequence length="100" mass="11271">MVDFNRRCPLLSGISLAAMRKEAAREKEEERERGRTSTCLDSASPSLDDPDLVDNGEVAVQLRLRRVLCRMPEVFAAFDVFNTADEEKPQQHCLLFSSSP</sequence>
<gene>
    <name evidence="2" type="ORF">B296_00008387</name>
</gene>
<feature type="region of interest" description="Disordered" evidence="1">
    <location>
        <begin position="21"/>
        <end position="52"/>
    </location>
</feature>
<dbReference type="EMBL" id="AMZH03000767">
    <property type="protein sequence ID" value="RRT82066.1"/>
    <property type="molecule type" value="Genomic_DNA"/>
</dbReference>
<evidence type="ECO:0000313" key="3">
    <source>
        <dbReference type="Proteomes" id="UP000287651"/>
    </source>
</evidence>
<organism evidence="2 3">
    <name type="scientific">Ensete ventricosum</name>
    <name type="common">Abyssinian banana</name>
    <name type="synonym">Musa ensete</name>
    <dbReference type="NCBI Taxonomy" id="4639"/>
    <lineage>
        <taxon>Eukaryota</taxon>
        <taxon>Viridiplantae</taxon>
        <taxon>Streptophyta</taxon>
        <taxon>Embryophyta</taxon>
        <taxon>Tracheophyta</taxon>
        <taxon>Spermatophyta</taxon>
        <taxon>Magnoliopsida</taxon>
        <taxon>Liliopsida</taxon>
        <taxon>Zingiberales</taxon>
        <taxon>Musaceae</taxon>
        <taxon>Ensete</taxon>
    </lineage>
</organism>
<dbReference type="Proteomes" id="UP000287651">
    <property type="component" value="Unassembled WGS sequence"/>
</dbReference>
<name>A0A427B178_ENSVE</name>
<protein>
    <submittedName>
        <fullName evidence="2">Uncharacterized protein</fullName>
    </submittedName>
</protein>
<evidence type="ECO:0000313" key="2">
    <source>
        <dbReference type="EMBL" id="RRT82066.1"/>
    </source>
</evidence>
<dbReference type="AlphaFoldDB" id="A0A427B178"/>